<dbReference type="EMBL" id="JBEFKJ010000036">
    <property type="protein sequence ID" value="KAL2037939.1"/>
    <property type="molecule type" value="Genomic_DNA"/>
</dbReference>
<proteinExistence type="predicted"/>
<dbReference type="CDD" id="cd16448">
    <property type="entry name" value="RING-H2"/>
    <property type="match status" value="1"/>
</dbReference>
<keyword evidence="1" id="KW-0863">Zinc-finger</keyword>
<dbReference type="PROSITE" id="PS50089">
    <property type="entry name" value="ZF_RING_2"/>
    <property type="match status" value="1"/>
</dbReference>
<name>A0ABR3ZZH7_9LECA</name>
<evidence type="ECO:0000313" key="3">
    <source>
        <dbReference type="EMBL" id="KAL2037939.1"/>
    </source>
</evidence>
<evidence type="ECO:0000259" key="2">
    <source>
        <dbReference type="PROSITE" id="PS50089"/>
    </source>
</evidence>
<evidence type="ECO:0000313" key="4">
    <source>
        <dbReference type="Proteomes" id="UP001590950"/>
    </source>
</evidence>
<evidence type="ECO:0000256" key="1">
    <source>
        <dbReference type="PROSITE-ProRule" id="PRU00175"/>
    </source>
</evidence>
<comment type="caution">
    <text evidence="3">The sequence shown here is derived from an EMBL/GenBank/DDBJ whole genome shotgun (WGS) entry which is preliminary data.</text>
</comment>
<keyword evidence="1" id="KW-0862">Zinc</keyword>
<dbReference type="SUPFAM" id="SSF57850">
    <property type="entry name" value="RING/U-box"/>
    <property type="match status" value="1"/>
</dbReference>
<keyword evidence="4" id="KW-1185">Reference proteome</keyword>
<organism evidence="3 4">
    <name type="scientific">Stereocaulon virgatum</name>
    <dbReference type="NCBI Taxonomy" id="373712"/>
    <lineage>
        <taxon>Eukaryota</taxon>
        <taxon>Fungi</taxon>
        <taxon>Dikarya</taxon>
        <taxon>Ascomycota</taxon>
        <taxon>Pezizomycotina</taxon>
        <taxon>Lecanoromycetes</taxon>
        <taxon>OSLEUM clade</taxon>
        <taxon>Lecanoromycetidae</taxon>
        <taxon>Lecanorales</taxon>
        <taxon>Lecanorineae</taxon>
        <taxon>Stereocaulaceae</taxon>
        <taxon>Stereocaulon</taxon>
    </lineage>
</organism>
<dbReference type="InterPro" id="IPR013083">
    <property type="entry name" value="Znf_RING/FYVE/PHD"/>
</dbReference>
<accession>A0ABR3ZZH7</accession>
<gene>
    <name evidence="3" type="ORF">N7G274_009414</name>
</gene>
<keyword evidence="1" id="KW-0479">Metal-binding</keyword>
<reference evidence="3 4" key="1">
    <citation type="submission" date="2024-09" db="EMBL/GenBank/DDBJ databases">
        <title>Rethinking Asexuality: The Enigmatic Case of Functional Sexual Genes in Lepraria (Stereocaulaceae).</title>
        <authorList>
            <person name="Doellman M."/>
            <person name="Sun Y."/>
            <person name="Barcenas-Pena A."/>
            <person name="Lumbsch H.T."/>
            <person name="Grewe F."/>
        </authorList>
    </citation>
    <scope>NUCLEOTIDE SEQUENCE [LARGE SCALE GENOMIC DNA]</scope>
    <source>
        <strain evidence="3 4">Mercado 3170</strain>
    </source>
</reference>
<feature type="domain" description="RING-type" evidence="2">
    <location>
        <begin position="81"/>
        <end position="140"/>
    </location>
</feature>
<sequence>MPHPARLPRLLMLKKLIEAFDQFLEEHDYVLEGSPGEIYKYVTNALGLSDEISIPVPTPLAFIVRLPKVDPSELPEDRRDCGICLQPLHSAHESKYSPEDLKLEVAVKLPCGHDCLGIRCLWEWFTPFGGLNNNTCPMCRAVCFDKFPEQDTIEGLQACVDVFEYGLQNGFIQRPDVPHPPWRETAKAVKTEILVHWLNEANIEVDSTFEKTAREIAEQTGAEILTYRDHGRFDDSTPRNLKDLALCKSLLRVVEVHLYALRGR</sequence>
<dbReference type="Gene3D" id="3.30.40.10">
    <property type="entry name" value="Zinc/RING finger domain, C3HC4 (zinc finger)"/>
    <property type="match status" value="1"/>
</dbReference>
<protein>
    <recommendedName>
        <fullName evidence="2">RING-type domain-containing protein</fullName>
    </recommendedName>
</protein>
<dbReference type="Proteomes" id="UP001590950">
    <property type="component" value="Unassembled WGS sequence"/>
</dbReference>
<dbReference type="InterPro" id="IPR001841">
    <property type="entry name" value="Znf_RING"/>
</dbReference>